<dbReference type="GO" id="GO:0000049">
    <property type="term" value="F:tRNA binding"/>
    <property type="evidence" value="ECO:0007669"/>
    <property type="project" value="TreeGrafter"/>
</dbReference>
<dbReference type="GO" id="GO:1990112">
    <property type="term" value="C:RQC complex"/>
    <property type="evidence" value="ECO:0007669"/>
    <property type="project" value="TreeGrafter"/>
</dbReference>
<dbReference type="EMBL" id="CP042467">
    <property type="protein sequence ID" value="QED27297.1"/>
    <property type="molecule type" value="Genomic_DNA"/>
</dbReference>
<proteinExistence type="predicted"/>
<organism evidence="3 4">
    <name type="scientific">Microvenator marinus</name>
    <dbReference type="NCBI Taxonomy" id="2600177"/>
    <lineage>
        <taxon>Bacteria</taxon>
        <taxon>Deltaproteobacteria</taxon>
        <taxon>Bradymonadales</taxon>
        <taxon>Microvenatoraceae</taxon>
        <taxon>Microvenator</taxon>
    </lineage>
</organism>
<feature type="domain" description="NFACT RNA-binding" evidence="2">
    <location>
        <begin position="338"/>
        <end position="435"/>
    </location>
</feature>
<feature type="coiled-coil region" evidence="1">
    <location>
        <begin position="188"/>
        <end position="215"/>
    </location>
</feature>
<dbReference type="GO" id="GO:0043023">
    <property type="term" value="F:ribosomal large subunit binding"/>
    <property type="evidence" value="ECO:0007669"/>
    <property type="project" value="TreeGrafter"/>
</dbReference>
<keyword evidence="4" id="KW-1185">Reference proteome</keyword>
<gene>
    <name evidence="3" type="ORF">FRD01_08580</name>
</gene>
<dbReference type="Proteomes" id="UP000321595">
    <property type="component" value="Chromosome"/>
</dbReference>
<evidence type="ECO:0000256" key="1">
    <source>
        <dbReference type="SAM" id="Coils"/>
    </source>
</evidence>
<dbReference type="KEGG" id="bbae:FRD01_08580"/>
<evidence type="ECO:0000313" key="4">
    <source>
        <dbReference type="Proteomes" id="UP000321595"/>
    </source>
</evidence>
<keyword evidence="1" id="KW-0175">Coiled coil</keyword>
<dbReference type="Pfam" id="PF05833">
    <property type="entry name" value="NFACT_N"/>
    <property type="match status" value="2"/>
</dbReference>
<accession>A0A5B8XQC2</accession>
<dbReference type="InterPro" id="IPR008532">
    <property type="entry name" value="NFACT_RNA-bd"/>
</dbReference>
<protein>
    <submittedName>
        <fullName evidence="3">DUF814 domain-containing protein</fullName>
    </submittedName>
</protein>
<dbReference type="InterPro" id="IPR051608">
    <property type="entry name" value="RQC_Subunit_NEMF"/>
</dbReference>
<sequence>MSVSHSKLKTLIDDAQRALRGSIQKIDLHSGDVWILSVRIPGETLKLQISLNPPVARTSIAQTLPPKLPADTATMMLRKHLQGARINALELAEADRIVFVRMTKDDESITLIVEHLGLQQNLVLVSNSTLVWTLHPDTRLSLGGIYHAPEPPPLVPDDEKHVSADALEREMVALVDSQLEEESRSQVLHGLKREHKRAKRLIKNLESDLERAVESEEKKRIADLLKASLGSQSENQRSVTVIDYWNDMQELEIEIPAQLSALEYVQELYRTYKRLKSAKGLIEERLLKAYEAESHIASGLEEARSCSVEELQKWKHLIKPSPQKSSTKTTITRLPYLEFTGSSGVRILVGRSSKDNDTMRSKFAKGNDIWLHARDWPGSHVILKTADHSLPDLIDAALLAAHYSKGKNDSTLEVTWTQVKHIRKPKGASPGQVYIAGGQTIVVDPQHPRLNELLAQGKGA</sequence>
<dbReference type="PANTHER" id="PTHR15239">
    <property type="entry name" value="NUCLEAR EXPORT MEDIATOR FACTOR NEMF"/>
    <property type="match status" value="1"/>
</dbReference>
<name>A0A5B8XQC2_9DELT</name>
<dbReference type="PANTHER" id="PTHR15239:SF6">
    <property type="entry name" value="RIBOSOME QUALITY CONTROL COMPLEX SUBUNIT NEMF"/>
    <property type="match status" value="1"/>
</dbReference>
<dbReference type="Pfam" id="PF05670">
    <property type="entry name" value="NFACT-R_1"/>
    <property type="match status" value="1"/>
</dbReference>
<dbReference type="RefSeq" id="WP_146958982.1">
    <property type="nucleotide sequence ID" value="NZ_CP042467.1"/>
</dbReference>
<evidence type="ECO:0000259" key="2">
    <source>
        <dbReference type="Pfam" id="PF05670"/>
    </source>
</evidence>
<reference evidence="3 4" key="1">
    <citation type="submission" date="2019-08" db="EMBL/GenBank/DDBJ databases">
        <authorList>
            <person name="Liang Q."/>
        </authorList>
    </citation>
    <scope>NUCLEOTIDE SEQUENCE [LARGE SCALE GENOMIC DNA]</scope>
    <source>
        <strain evidence="3 4">V1718</strain>
    </source>
</reference>
<dbReference type="OrthoDB" id="9766163at2"/>
<dbReference type="GO" id="GO:0072344">
    <property type="term" value="P:rescue of stalled ribosome"/>
    <property type="evidence" value="ECO:0007669"/>
    <property type="project" value="TreeGrafter"/>
</dbReference>
<dbReference type="Gene3D" id="2.30.310.10">
    <property type="entry name" value="ibrinogen binding protein from staphylococcus aureus domain"/>
    <property type="match status" value="1"/>
</dbReference>
<evidence type="ECO:0000313" key="3">
    <source>
        <dbReference type="EMBL" id="QED27297.1"/>
    </source>
</evidence>
<dbReference type="AlphaFoldDB" id="A0A5B8XQC2"/>